<dbReference type="Proteomes" id="UP001220324">
    <property type="component" value="Unassembled WGS sequence"/>
</dbReference>
<dbReference type="PROSITE" id="PS51471">
    <property type="entry name" value="FE2OG_OXY"/>
    <property type="match status" value="1"/>
</dbReference>
<comment type="caution">
    <text evidence="2">The sequence shown here is derived from an EMBL/GenBank/DDBJ whole genome shotgun (WGS) entry which is preliminary data.</text>
</comment>
<name>A0AAD6CJJ8_9EURO</name>
<dbReference type="InterPro" id="IPR005123">
    <property type="entry name" value="Oxoglu/Fe-dep_dioxygenase_dom"/>
</dbReference>
<protein>
    <recommendedName>
        <fullName evidence="1">Fe2OG dioxygenase domain-containing protein</fullName>
    </recommendedName>
</protein>
<organism evidence="2 3">
    <name type="scientific">Penicillium frequentans</name>
    <dbReference type="NCBI Taxonomy" id="3151616"/>
    <lineage>
        <taxon>Eukaryota</taxon>
        <taxon>Fungi</taxon>
        <taxon>Dikarya</taxon>
        <taxon>Ascomycota</taxon>
        <taxon>Pezizomycotina</taxon>
        <taxon>Eurotiomycetes</taxon>
        <taxon>Eurotiomycetidae</taxon>
        <taxon>Eurotiales</taxon>
        <taxon>Aspergillaceae</taxon>
        <taxon>Penicillium</taxon>
    </lineage>
</organism>
<dbReference type="Gene3D" id="2.60.120.330">
    <property type="entry name" value="B-lactam Antibiotic, Isopenicillin N Synthase, Chain"/>
    <property type="match status" value="1"/>
</dbReference>
<dbReference type="AlphaFoldDB" id="A0AAD6CJJ8"/>
<dbReference type="Pfam" id="PF03171">
    <property type="entry name" value="2OG-FeII_Oxy"/>
    <property type="match status" value="1"/>
</dbReference>
<dbReference type="InterPro" id="IPR027443">
    <property type="entry name" value="IPNS-like_sf"/>
</dbReference>
<dbReference type="SUPFAM" id="SSF51197">
    <property type="entry name" value="Clavaminate synthase-like"/>
    <property type="match status" value="1"/>
</dbReference>
<reference evidence="2 3" key="1">
    <citation type="journal article" date="2023" name="IMA Fungus">
        <title>Comparative genomic study of the Penicillium genus elucidates a diverse pangenome and 15 lateral gene transfer events.</title>
        <authorList>
            <person name="Petersen C."/>
            <person name="Sorensen T."/>
            <person name="Nielsen M.R."/>
            <person name="Sondergaard T.E."/>
            <person name="Sorensen J.L."/>
            <person name="Fitzpatrick D.A."/>
            <person name="Frisvad J.C."/>
            <person name="Nielsen K.L."/>
        </authorList>
    </citation>
    <scope>NUCLEOTIDE SEQUENCE [LARGE SCALE GENOMIC DNA]</scope>
    <source>
        <strain evidence="2 3">IBT 35679</strain>
    </source>
</reference>
<proteinExistence type="predicted"/>
<evidence type="ECO:0000259" key="1">
    <source>
        <dbReference type="PROSITE" id="PS51471"/>
    </source>
</evidence>
<feature type="domain" description="Fe2OG dioxygenase" evidence="1">
    <location>
        <begin position="47"/>
        <end position="168"/>
    </location>
</feature>
<keyword evidence="3" id="KW-1185">Reference proteome</keyword>
<accession>A0AAD6CJJ8</accession>
<dbReference type="EMBL" id="JAQIZZ010000008">
    <property type="protein sequence ID" value="KAJ5524743.1"/>
    <property type="molecule type" value="Genomic_DNA"/>
</dbReference>
<gene>
    <name evidence="2" type="ORF">N7494_011393</name>
</gene>
<sequence>MQVVFDKADVPALILAKEWTNLRKELFGTVSTILDSAEPLIGTPTLDYDSVGLNFYDSGKLSLDRDYFNPAHKDSGTLTILVRSSEACDGLEIADLRSTEKIDSEAIGREANFIPVPAVAGEVIVLAGTRLQRLLGKAKVRACVHRVCRPTQGSDKHQRLSLTIFCGPPMK</sequence>
<evidence type="ECO:0000313" key="2">
    <source>
        <dbReference type="EMBL" id="KAJ5524743.1"/>
    </source>
</evidence>
<dbReference type="InterPro" id="IPR044861">
    <property type="entry name" value="IPNS-like_FE2OG_OXY"/>
</dbReference>
<evidence type="ECO:0000313" key="3">
    <source>
        <dbReference type="Proteomes" id="UP001220324"/>
    </source>
</evidence>